<dbReference type="OrthoDB" id="10612260at2759"/>
<keyword evidence="3" id="KW-1185">Reference proteome</keyword>
<evidence type="ECO:0000313" key="4">
    <source>
        <dbReference type="WBParaSite" id="ASIM_0001800901-mRNA-1"/>
    </source>
</evidence>
<reference evidence="4" key="1">
    <citation type="submission" date="2017-02" db="UniProtKB">
        <authorList>
            <consortium name="WormBaseParasite"/>
        </authorList>
    </citation>
    <scope>IDENTIFICATION</scope>
</reference>
<evidence type="ECO:0000313" key="3">
    <source>
        <dbReference type="Proteomes" id="UP000267096"/>
    </source>
</evidence>
<reference evidence="2 3" key="2">
    <citation type="submission" date="2018-11" db="EMBL/GenBank/DDBJ databases">
        <authorList>
            <consortium name="Pathogen Informatics"/>
        </authorList>
    </citation>
    <scope>NUCLEOTIDE SEQUENCE [LARGE SCALE GENOMIC DNA]</scope>
</reference>
<feature type="region of interest" description="Disordered" evidence="1">
    <location>
        <begin position="1"/>
        <end position="36"/>
    </location>
</feature>
<sequence length="176" mass="19081">MKAHQQNQPPQQLAANNKFYHSWNDSSITSSNPALAPQPLPLASIPYQSVPEQTQAQAPQQILPYNSAPYERVATINQPQSQVQSASVNMLPYHNSASEVNQGSAVVNSPQQPENVQALNKTSSVQAVNPQTSDVFPPGQPGYVPIYAGDKHTNEARIKDVQTMDAPFFGIAPPPQ</sequence>
<evidence type="ECO:0000313" key="2">
    <source>
        <dbReference type="EMBL" id="VDK60320.1"/>
    </source>
</evidence>
<dbReference type="WBParaSite" id="ASIM_0001800901-mRNA-1">
    <property type="protein sequence ID" value="ASIM_0001800901-mRNA-1"/>
    <property type="gene ID" value="ASIM_0001800901"/>
</dbReference>
<protein>
    <submittedName>
        <fullName evidence="4">ZM domain-containing protein</fullName>
    </submittedName>
</protein>
<dbReference type="Proteomes" id="UP000267096">
    <property type="component" value="Unassembled WGS sequence"/>
</dbReference>
<organism evidence="4">
    <name type="scientific">Anisakis simplex</name>
    <name type="common">Herring worm</name>
    <dbReference type="NCBI Taxonomy" id="6269"/>
    <lineage>
        <taxon>Eukaryota</taxon>
        <taxon>Metazoa</taxon>
        <taxon>Ecdysozoa</taxon>
        <taxon>Nematoda</taxon>
        <taxon>Chromadorea</taxon>
        <taxon>Rhabditida</taxon>
        <taxon>Spirurina</taxon>
        <taxon>Ascaridomorpha</taxon>
        <taxon>Ascaridoidea</taxon>
        <taxon>Anisakidae</taxon>
        <taxon>Anisakis</taxon>
        <taxon>Anisakis simplex complex</taxon>
    </lineage>
</organism>
<name>A0A0M3KAL3_ANISI</name>
<dbReference type="AlphaFoldDB" id="A0A0M3KAL3"/>
<evidence type="ECO:0000256" key="1">
    <source>
        <dbReference type="SAM" id="MobiDB-lite"/>
    </source>
</evidence>
<gene>
    <name evidence="2" type="ORF">ASIM_LOCUS17411</name>
</gene>
<accession>A0A0M3KAL3</accession>
<feature type="compositionally biased region" description="Low complexity" evidence="1">
    <location>
        <begin position="1"/>
        <end position="17"/>
    </location>
</feature>
<dbReference type="EMBL" id="UYRR01034089">
    <property type="protein sequence ID" value="VDK60320.1"/>
    <property type="molecule type" value="Genomic_DNA"/>
</dbReference>
<proteinExistence type="predicted"/>